<dbReference type="Proteomes" id="UP000236724">
    <property type="component" value="Unassembled WGS sequence"/>
</dbReference>
<dbReference type="GO" id="GO:0005975">
    <property type="term" value="P:carbohydrate metabolic process"/>
    <property type="evidence" value="ECO:0007669"/>
    <property type="project" value="InterPro"/>
</dbReference>
<evidence type="ECO:0000256" key="3">
    <source>
        <dbReference type="ARBA" id="ARBA00012560"/>
    </source>
</evidence>
<evidence type="ECO:0000256" key="2">
    <source>
        <dbReference type="ARBA" id="ARBA00005684"/>
    </source>
</evidence>
<reference evidence="11 12" key="1">
    <citation type="submission" date="2016-10" db="EMBL/GenBank/DDBJ databases">
        <authorList>
            <person name="de Groot N.N."/>
        </authorList>
    </citation>
    <scope>NUCLEOTIDE SEQUENCE [LARGE SCALE GENOMIC DNA]</scope>
    <source>
        <strain evidence="11">MBHS1</strain>
    </source>
</reference>
<evidence type="ECO:0000256" key="7">
    <source>
        <dbReference type="ARBA" id="ARBA00023277"/>
    </source>
</evidence>
<evidence type="ECO:0000256" key="8">
    <source>
        <dbReference type="ARBA" id="ARBA00031423"/>
    </source>
</evidence>
<dbReference type="PANTHER" id="PTHR32438">
    <property type="entry name" value="4-ALPHA-GLUCANOTRANSFERASE DPE1, CHLOROPLASTIC/AMYLOPLASTIC"/>
    <property type="match status" value="1"/>
</dbReference>
<dbReference type="InterPro" id="IPR003385">
    <property type="entry name" value="Glyco_hydro_77"/>
</dbReference>
<comment type="similarity">
    <text evidence="2 10">Belongs to the disproportionating enzyme family.</text>
</comment>
<dbReference type="GO" id="GO:0004134">
    <property type="term" value="F:4-alpha-glucanotransferase activity"/>
    <property type="evidence" value="ECO:0007669"/>
    <property type="project" value="UniProtKB-EC"/>
</dbReference>
<dbReference type="NCBIfam" id="NF011080">
    <property type="entry name" value="PRK14508.1-3"/>
    <property type="match status" value="1"/>
</dbReference>
<evidence type="ECO:0000256" key="10">
    <source>
        <dbReference type="RuleBase" id="RU361207"/>
    </source>
</evidence>
<name>A0A1H6FDY0_9GAMM</name>
<evidence type="ECO:0000313" key="12">
    <source>
        <dbReference type="Proteomes" id="UP000236724"/>
    </source>
</evidence>
<evidence type="ECO:0000256" key="5">
    <source>
        <dbReference type="ARBA" id="ARBA00022676"/>
    </source>
</evidence>
<sequence>MNYLDVRRAGILLHPTSLPGPADGGDLGPNAYWFIDFLVKSGISVWQTLPLGQPHGDLSPYQCQSVHAGNTRLISLELLIKAGWLNPQEESASEQETDWANYRSAALKEAFQLFRANADDETLLSYTEFLKENTVWLKDYSLFRVLKTLHEEAPWWEWAVDYRNRSSKALDTLQQRFSQELEQHNFEQFLFYHQWQSLKQYANDKDILLFGDLPIFVAADSSDVWAGRENFLVDEQGKPSVVAGVPPDYFSATGQLWGNPHYNWEYMQSNGFLWWLERLRAQQAMFDMVRIDHFRGFEAYWEIPAGEETAMNGRWVEAPGEALFKTLQLHQTIPLVAEDLGIITDEVNALREQFQIPGMKVLQFAFEGGGAENPYLPHNHVENCVIYTGTHDNNTTLGWFQESAPETQQYVCDYLGANPDAMPWPMIRSVFSSVARLSIVPMQDILGLGTAHRMNTPGVAEGNWRWRFSWDDIPNNLDQRLKSIIECYGRLPK</sequence>
<proteinExistence type="inferred from homology"/>
<dbReference type="OrthoDB" id="9763489at2"/>
<gene>
    <name evidence="11" type="primary">malQ</name>
    <name evidence="11" type="ORF">MBHS_03251</name>
</gene>
<evidence type="ECO:0000256" key="4">
    <source>
        <dbReference type="ARBA" id="ARBA00020295"/>
    </source>
</evidence>
<dbReference type="InterPro" id="IPR017853">
    <property type="entry name" value="GH"/>
</dbReference>
<accession>A0A1H6FDY0</accession>
<protein>
    <recommendedName>
        <fullName evidence="4 10">4-alpha-glucanotransferase</fullName>
        <ecNumber evidence="3 10">2.4.1.25</ecNumber>
    </recommendedName>
    <alternativeName>
        <fullName evidence="8 10">Amylomaltase</fullName>
    </alternativeName>
    <alternativeName>
        <fullName evidence="9 10">Disproportionating enzyme</fullName>
    </alternativeName>
</protein>
<evidence type="ECO:0000256" key="6">
    <source>
        <dbReference type="ARBA" id="ARBA00022679"/>
    </source>
</evidence>
<dbReference type="EC" id="2.4.1.25" evidence="3 10"/>
<dbReference type="EMBL" id="FMSV02000529">
    <property type="protein sequence ID" value="SEH07376.1"/>
    <property type="molecule type" value="Genomic_DNA"/>
</dbReference>
<dbReference type="RefSeq" id="WP_103921037.1">
    <property type="nucleotide sequence ID" value="NZ_FMSV02000529.1"/>
</dbReference>
<dbReference type="PANTHER" id="PTHR32438:SF5">
    <property type="entry name" value="4-ALPHA-GLUCANOTRANSFERASE DPE1, CHLOROPLASTIC_AMYLOPLASTIC"/>
    <property type="match status" value="1"/>
</dbReference>
<dbReference type="AlphaFoldDB" id="A0A1H6FDY0"/>
<keyword evidence="7 10" id="KW-0119">Carbohydrate metabolism</keyword>
<evidence type="ECO:0000256" key="1">
    <source>
        <dbReference type="ARBA" id="ARBA00000439"/>
    </source>
</evidence>
<comment type="catalytic activity">
    <reaction evidence="1 10">
        <text>Transfers a segment of a (1-&gt;4)-alpha-D-glucan to a new position in an acceptor, which may be glucose or a (1-&gt;4)-alpha-D-glucan.</text>
        <dbReference type="EC" id="2.4.1.25"/>
    </reaction>
</comment>
<dbReference type="NCBIfam" id="TIGR00217">
    <property type="entry name" value="malQ"/>
    <property type="match status" value="1"/>
</dbReference>
<keyword evidence="5 10" id="KW-0328">Glycosyltransferase</keyword>
<dbReference type="Gene3D" id="3.20.20.80">
    <property type="entry name" value="Glycosidases"/>
    <property type="match status" value="1"/>
</dbReference>
<evidence type="ECO:0000313" key="11">
    <source>
        <dbReference type="EMBL" id="SEH07376.1"/>
    </source>
</evidence>
<keyword evidence="12" id="KW-1185">Reference proteome</keyword>
<keyword evidence="6 10" id="KW-0808">Transferase</keyword>
<dbReference type="SUPFAM" id="SSF51445">
    <property type="entry name" value="(Trans)glycosidases"/>
    <property type="match status" value="1"/>
</dbReference>
<organism evidence="11 12">
    <name type="scientific">Candidatus Venteria ishoeyi</name>
    <dbReference type="NCBI Taxonomy" id="1899563"/>
    <lineage>
        <taxon>Bacteria</taxon>
        <taxon>Pseudomonadati</taxon>
        <taxon>Pseudomonadota</taxon>
        <taxon>Gammaproteobacteria</taxon>
        <taxon>Thiotrichales</taxon>
        <taxon>Thiotrichaceae</taxon>
        <taxon>Venteria</taxon>
    </lineage>
</organism>
<evidence type="ECO:0000256" key="9">
    <source>
        <dbReference type="ARBA" id="ARBA00031501"/>
    </source>
</evidence>
<dbReference type="Pfam" id="PF02446">
    <property type="entry name" value="Glyco_hydro_77"/>
    <property type="match status" value="1"/>
</dbReference>